<evidence type="ECO:0000313" key="3">
    <source>
        <dbReference type="Proteomes" id="UP000187203"/>
    </source>
</evidence>
<organism evidence="2 3">
    <name type="scientific">Corchorus olitorius</name>
    <dbReference type="NCBI Taxonomy" id="93759"/>
    <lineage>
        <taxon>Eukaryota</taxon>
        <taxon>Viridiplantae</taxon>
        <taxon>Streptophyta</taxon>
        <taxon>Embryophyta</taxon>
        <taxon>Tracheophyta</taxon>
        <taxon>Spermatophyta</taxon>
        <taxon>Magnoliopsida</taxon>
        <taxon>eudicotyledons</taxon>
        <taxon>Gunneridae</taxon>
        <taxon>Pentapetalae</taxon>
        <taxon>rosids</taxon>
        <taxon>malvids</taxon>
        <taxon>Malvales</taxon>
        <taxon>Malvaceae</taxon>
        <taxon>Grewioideae</taxon>
        <taxon>Apeibeae</taxon>
        <taxon>Corchorus</taxon>
    </lineage>
</organism>
<proteinExistence type="predicted"/>
<dbReference type="Proteomes" id="UP000187203">
    <property type="component" value="Unassembled WGS sequence"/>
</dbReference>
<keyword evidence="3" id="KW-1185">Reference proteome</keyword>
<feature type="compositionally biased region" description="Polar residues" evidence="1">
    <location>
        <begin position="20"/>
        <end position="29"/>
    </location>
</feature>
<gene>
    <name evidence="2" type="ORF">COLO4_24522</name>
</gene>
<sequence length="119" mass="13987">MSTPSDPLQHGKQVQETRNHLTQGVNSSEIPKISRQPKKSDQRLLYLEMMMRGQKVRWRGSRIRGLIRKSRSPERKERLIVKARHNQSDIPLIRILRGEKKKNVVLERNKKRTSIPVMS</sequence>
<feature type="compositionally biased region" description="Polar residues" evidence="1">
    <location>
        <begin position="1"/>
        <end position="12"/>
    </location>
</feature>
<evidence type="ECO:0000313" key="2">
    <source>
        <dbReference type="EMBL" id="OMO79158.1"/>
    </source>
</evidence>
<comment type="caution">
    <text evidence="2">The sequence shown here is derived from an EMBL/GenBank/DDBJ whole genome shotgun (WGS) entry which is preliminary data.</text>
</comment>
<feature type="region of interest" description="Disordered" evidence="1">
    <location>
        <begin position="1"/>
        <end position="40"/>
    </location>
</feature>
<accession>A0A1R3I9D2</accession>
<evidence type="ECO:0000256" key="1">
    <source>
        <dbReference type="SAM" id="MobiDB-lite"/>
    </source>
</evidence>
<reference evidence="3" key="1">
    <citation type="submission" date="2013-09" db="EMBL/GenBank/DDBJ databases">
        <title>Corchorus olitorius genome sequencing.</title>
        <authorList>
            <person name="Alam M."/>
            <person name="Haque M.S."/>
            <person name="Islam M.S."/>
            <person name="Emdad E.M."/>
            <person name="Islam M.M."/>
            <person name="Ahmed B."/>
            <person name="Halim A."/>
            <person name="Hossen Q.M.M."/>
            <person name="Hossain M.Z."/>
            <person name="Ahmed R."/>
            <person name="Khan M.M."/>
            <person name="Islam R."/>
            <person name="Rashid M.M."/>
            <person name="Khan S.A."/>
            <person name="Rahman M.S."/>
            <person name="Alam M."/>
            <person name="Yahiya A.S."/>
            <person name="Khan M.S."/>
            <person name="Azam M.S."/>
            <person name="Haque T."/>
            <person name="Lashkar M.Z.H."/>
            <person name="Akhand A.I."/>
            <person name="Morshed G."/>
            <person name="Roy S."/>
            <person name="Uddin K.S."/>
            <person name="Rabeya T."/>
            <person name="Hossain A.S."/>
            <person name="Chowdhury A."/>
            <person name="Snigdha A.R."/>
            <person name="Mortoza M.S."/>
            <person name="Matin S.A."/>
            <person name="Hoque S.M.E."/>
            <person name="Islam M.K."/>
            <person name="Roy D.K."/>
            <person name="Haider R."/>
            <person name="Moosa M.M."/>
            <person name="Elias S.M."/>
            <person name="Hasan A.M."/>
            <person name="Jahan S."/>
            <person name="Shafiuddin M."/>
            <person name="Mahmood N."/>
            <person name="Shommy N.S."/>
        </authorList>
    </citation>
    <scope>NUCLEOTIDE SEQUENCE [LARGE SCALE GENOMIC DNA]</scope>
    <source>
        <strain evidence="3">cv. O-4</strain>
    </source>
</reference>
<dbReference type="EMBL" id="AWUE01018630">
    <property type="protein sequence ID" value="OMO79158.1"/>
    <property type="molecule type" value="Genomic_DNA"/>
</dbReference>
<protein>
    <submittedName>
        <fullName evidence="2">N-alpha-acetyltransferase 15, NatA auxiliary subunit</fullName>
    </submittedName>
</protein>
<name>A0A1R3I9D2_9ROSI</name>
<dbReference type="AlphaFoldDB" id="A0A1R3I9D2"/>